<protein>
    <submittedName>
        <fullName evidence="1">Uncharacterized protein</fullName>
    </submittedName>
</protein>
<proteinExistence type="predicted"/>
<dbReference type="AlphaFoldDB" id="A0A7J9KHS5"/>
<organism evidence="1 2">
    <name type="scientific">Gossypium armourianum</name>
    <dbReference type="NCBI Taxonomy" id="34283"/>
    <lineage>
        <taxon>Eukaryota</taxon>
        <taxon>Viridiplantae</taxon>
        <taxon>Streptophyta</taxon>
        <taxon>Embryophyta</taxon>
        <taxon>Tracheophyta</taxon>
        <taxon>Spermatophyta</taxon>
        <taxon>Magnoliopsida</taxon>
        <taxon>eudicotyledons</taxon>
        <taxon>Gunneridae</taxon>
        <taxon>Pentapetalae</taxon>
        <taxon>rosids</taxon>
        <taxon>malvids</taxon>
        <taxon>Malvales</taxon>
        <taxon>Malvaceae</taxon>
        <taxon>Malvoideae</taxon>
        <taxon>Gossypium</taxon>
    </lineage>
</organism>
<dbReference type="Proteomes" id="UP000593575">
    <property type="component" value="Unassembled WGS sequence"/>
</dbReference>
<name>A0A7J9KHS5_9ROSI</name>
<dbReference type="EMBL" id="JABFAE010419727">
    <property type="protein sequence ID" value="MBA0846012.1"/>
    <property type="molecule type" value="Genomic_DNA"/>
</dbReference>
<keyword evidence="2" id="KW-1185">Reference proteome</keyword>
<comment type="caution">
    <text evidence="1">The sequence shown here is derived from an EMBL/GenBank/DDBJ whole genome shotgun (WGS) entry which is preliminary data.</text>
</comment>
<evidence type="ECO:0000313" key="2">
    <source>
        <dbReference type="Proteomes" id="UP000593575"/>
    </source>
</evidence>
<reference evidence="1 2" key="1">
    <citation type="journal article" date="2019" name="Genome Biol. Evol.">
        <title>Insights into the evolution of the New World diploid cottons (Gossypium, subgenus Houzingenia) based on genome sequencing.</title>
        <authorList>
            <person name="Grover C.E."/>
            <person name="Arick M.A. 2nd"/>
            <person name="Thrash A."/>
            <person name="Conover J.L."/>
            <person name="Sanders W.S."/>
            <person name="Peterson D.G."/>
            <person name="Frelichowski J.E."/>
            <person name="Scheffler J.A."/>
            <person name="Scheffler B.E."/>
            <person name="Wendel J.F."/>
        </authorList>
    </citation>
    <scope>NUCLEOTIDE SEQUENCE [LARGE SCALE GENOMIC DNA]</scope>
    <source>
        <strain evidence="1">6</strain>
        <tissue evidence="1">Leaf</tissue>
    </source>
</reference>
<gene>
    <name evidence="1" type="ORF">Goarm_022503</name>
</gene>
<evidence type="ECO:0000313" key="1">
    <source>
        <dbReference type="EMBL" id="MBA0846012.1"/>
    </source>
</evidence>
<sequence length="38" mass="4592">MSYQTSLVGRKQRHWNLLLESCEVYNIERVGTKQRRLV</sequence>
<accession>A0A7J9KHS5</accession>